<gene>
    <name evidence="2" type="ORF">RchiOBHm_Chr2g0135741</name>
</gene>
<comment type="caution">
    <text evidence="2">The sequence shown here is derived from an EMBL/GenBank/DDBJ whole genome shotgun (WGS) entry which is preliminary data.</text>
</comment>
<dbReference type="Gramene" id="PRQ50660">
    <property type="protein sequence ID" value="PRQ50660"/>
    <property type="gene ID" value="RchiOBHm_Chr2g0135741"/>
</dbReference>
<feature type="region of interest" description="Disordered" evidence="1">
    <location>
        <begin position="17"/>
        <end position="69"/>
    </location>
</feature>
<reference evidence="2 3" key="1">
    <citation type="journal article" date="2018" name="Nat. Genet.">
        <title>The Rosa genome provides new insights in the design of modern roses.</title>
        <authorList>
            <person name="Bendahmane M."/>
        </authorList>
    </citation>
    <scope>NUCLEOTIDE SEQUENCE [LARGE SCALE GENOMIC DNA]</scope>
    <source>
        <strain evidence="3">cv. Old Blush</strain>
    </source>
</reference>
<organism evidence="2 3">
    <name type="scientific">Rosa chinensis</name>
    <name type="common">China rose</name>
    <dbReference type="NCBI Taxonomy" id="74649"/>
    <lineage>
        <taxon>Eukaryota</taxon>
        <taxon>Viridiplantae</taxon>
        <taxon>Streptophyta</taxon>
        <taxon>Embryophyta</taxon>
        <taxon>Tracheophyta</taxon>
        <taxon>Spermatophyta</taxon>
        <taxon>Magnoliopsida</taxon>
        <taxon>eudicotyledons</taxon>
        <taxon>Gunneridae</taxon>
        <taxon>Pentapetalae</taxon>
        <taxon>rosids</taxon>
        <taxon>fabids</taxon>
        <taxon>Rosales</taxon>
        <taxon>Rosaceae</taxon>
        <taxon>Rosoideae</taxon>
        <taxon>Rosoideae incertae sedis</taxon>
        <taxon>Rosa</taxon>
    </lineage>
</organism>
<accession>A0A2P6RW50</accession>
<sequence length="80" mass="8803">MAAAATTLFLKLSFTRHHFTPPPLPLPTSTNPFPLHRRRSSSSLPRNPGRCLAANSGPPQPPPESDQTQLSELLMYCMYG</sequence>
<dbReference type="Proteomes" id="UP000238479">
    <property type="component" value="Chromosome 2"/>
</dbReference>
<keyword evidence="3" id="KW-1185">Reference proteome</keyword>
<proteinExistence type="predicted"/>
<dbReference type="STRING" id="74649.A0A2P6RW50"/>
<evidence type="ECO:0000256" key="1">
    <source>
        <dbReference type="SAM" id="MobiDB-lite"/>
    </source>
</evidence>
<evidence type="ECO:0000313" key="2">
    <source>
        <dbReference type="EMBL" id="PRQ50660.1"/>
    </source>
</evidence>
<evidence type="ECO:0000313" key="3">
    <source>
        <dbReference type="Proteomes" id="UP000238479"/>
    </source>
</evidence>
<protein>
    <submittedName>
        <fullName evidence="2">Uncharacterized protein</fullName>
    </submittedName>
</protein>
<dbReference type="AlphaFoldDB" id="A0A2P6RW50"/>
<dbReference type="EMBL" id="PDCK01000040">
    <property type="protein sequence ID" value="PRQ50660.1"/>
    <property type="molecule type" value="Genomic_DNA"/>
</dbReference>
<name>A0A2P6RW50_ROSCH</name>